<organism evidence="1 2">
    <name type="scientific">Acidipropionibacterium virtanenii</name>
    <dbReference type="NCBI Taxonomy" id="2057246"/>
    <lineage>
        <taxon>Bacteria</taxon>
        <taxon>Bacillati</taxon>
        <taxon>Actinomycetota</taxon>
        <taxon>Actinomycetes</taxon>
        <taxon>Propionibacteriales</taxon>
        <taxon>Propionibacteriaceae</taxon>
        <taxon>Acidipropionibacterium</taxon>
    </lineage>
</organism>
<evidence type="ECO:0000313" key="1">
    <source>
        <dbReference type="EMBL" id="AXE38541.1"/>
    </source>
</evidence>
<dbReference type="EMBL" id="CP025198">
    <property type="protein sequence ID" value="AXE38541.1"/>
    <property type="molecule type" value="Genomic_DNA"/>
</dbReference>
<dbReference type="AlphaFoldDB" id="A0A344UTE3"/>
<gene>
    <name evidence="1" type="ORF">JS278_01366</name>
</gene>
<reference evidence="1 2" key="1">
    <citation type="submission" date="2017-12" db="EMBL/GenBank/DDBJ databases">
        <title>The whole genome sequence of the Acidipropionibacterium virtanenii sp. nov. type strain JS278.</title>
        <authorList>
            <person name="Laine P."/>
            <person name="Deptula P."/>
            <person name="Varmanen P."/>
            <person name="Auvinen P."/>
        </authorList>
    </citation>
    <scope>NUCLEOTIDE SEQUENCE [LARGE SCALE GENOMIC DNA]</scope>
    <source>
        <strain evidence="1 2">JS278</strain>
    </source>
</reference>
<dbReference type="RefSeq" id="WP_281269215.1">
    <property type="nucleotide sequence ID" value="NZ_CP025198.1"/>
</dbReference>
<protein>
    <submittedName>
        <fullName evidence="1">Uncharacterized protein</fullName>
    </submittedName>
</protein>
<dbReference type="Proteomes" id="UP000251995">
    <property type="component" value="Chromosome"/>
</dbReference>
<dbReference type="KEGG" id="acij:JS278_01366"/>
<evidence type="ECO:0000313" key="2">
    <source>
        <dbReference type="Proteomes" id="UP000251995"/>
    </source>
</evidence>
<name>A0A344UTE3_9ACTN</name>
<proteinExistence type="predicted"/>
<accession>A0A344UTE3</accession>
<sequence>MSDLAMQAMDSTHPMHVNVPRVSVTVTSVGKLAVTIPQEEEV</sequence>
<keyword evidence="2" id="KW-1185">Reference proteome</keyword>